<feature type="domain" description="C2" evidence="13">
    <location>
        <begin position="429"/>
        <end position="552"/>
    </location>
</feature>
<dbReference type="STRING" id="139825.A0A401G8G3"/>
<dbReference type="CDD" id="cd04044">
    <property type="entry name" value="C2A_Tricalbin-like"/>
    <property type="match status" value="1"/>
</dbReference>
<keyword evidence="5" id="KW-0677">Repeat</keyword>
<evidence type="ECO:0000313" key="16">
    <source>
        <dbReference type="Proteomes" id="UP000287166"/>
    </source>
</evidence>
<evidence type="ECO:0000256" key="2">
    <source>
        <dbReference type="ARBA" id="ARBA00022448"/>
    </source>
</evidence>
<evidence type="ECO:0000256" key="9">
    <source>
        <dbReference type="ARBA" id="ARBA00023121"/>
    </source>
</evidence>
<dbReference type="CDD" id="cd04040">
    <property type="entry name" value="C2D_Tricalbin-like"/>
    <property type="match status" value="1"/>
</dbReference>
<feature type="domain" description="SMP-LTD" evidence="14">
    <location>
        <begin position="233"/>
        <end position="438"/>
    </location>
</feature>
<evidence type="ECO:0000256" key="5">
    <source>
        <dbReference type="ARBA" id="ARBA00022737"/>
    </source>
</evidence>
<organism evidence="15 16">
    <name type="scientific">Sparassis crispa</name>
    <dbReference type="NCBI Taxonomy" id="139825"/>
    <lineage>
        <taxon>Eukaryota</taxon>
        <taxon>Fungi</taxon>
        <taxon>Dikarya</taxon>
        <taxon>Basidiomycota</taxon>
        <taxon>Agaricomycotina</taxon>
        <taxon>Agaricomycetes</taxon>
        <taxon>Polyporales</taxon>
        <taxon>Sparassidaceae</taxon>
        <taxon>Sparassis</taxon>
    </lineage>
</organism>
<evidence type="ECO:0000259" key="13">
    <source>
        <dbReference type="PROSITE" id="PS50004"/>
    </source>
</evidence>
<dbReference type="GO" id="GO:0061817">
    <property type="term" value="P:endoplasmic reticulum-plasma membrane tethering"/>
    <property type="evidence" value="ECO:0007669"/>
    <property type="project" value="InterPro"/>
</dbReference>
<dbReference type="InParanoid" id="A0A401G8G3"/>
<feature type="region of interest" description="Disordered" evidence="11">
    <location>
        <begin position="881"/>
        <end position="977"/>
    </location>
</feature>
<evidence type="ECO:0000256" key="8">
    <source>
        <dbReference type="ARBA" id="ARBA00023055"/>
    </source>
</evidence>
<evidence type="ECO:0000256" key="1">
    <source>
        <dbReference type="ARBA" id="ARBA00004586"/>
    </source>
</evidence>
<keyword evidence="9" id="KW-0446">Lipid-binding</keyword>
<feature type="domain" description="C2" evidence="13">
    <location>
        <begin position="1106"/>
        <end position="1224"/>
    </location>
</feature>
<keyword evidence="3" id="KW-0597">Phosphoprotein</keyword>
<dbReference type="GO" id="GO:0005789">
    <property type="term" value="C:endoplasmic reticulum membrane"/>
    <property type="evidence" value="ECO:0007669"/>
    <property type="project" value="UniProtKB-SubCell"/>
</dbReference>
<evidence type="ECO:0000256" key="7">
    <source>
        <dbReference type="ARBA" id="ARBA00022989"/>
    </source>
</evidence>
<dbReference type="InterPro" id="IPR037765">
    <property type="entry name" value="C2B_Tricalbin"/>
</dbReference>
<feature type="domain" description="C2" evidence="13">
    <location>
        <begin position="1334"/>
        <end position="1449"/>
    </location>
</feature>
<keyword evidence="4 12" id="KW-0812">Transmembrane</keyword>
<evidence type="ECO:0000259" key="14">
    <source>
        <dbReference type="PROSITE" id="PS51847"/>
    </source>
</evidence>
<dbReference type="PANTHER" id="PTHR46980">
    <property type="entry name" value="TRICALBIN-1-RELATED"/>
    <property type="match status" value="1"/>
</dbReference>
<dbReference type="RefSeq" id="XP_027609336.1">
    <property type="nucleotide sequence ID" value="XM_027753535.1"/>
</dbReference>
<keyword evidence="8" id="KW-0445">Lipid transport</keyword>
<dbReference type="Pfam" id="PF25669">
    <property type="entry name" value="SMP_MUG190-like"/>
    <property type="match status" value="1"/>
</dbReference>
<dbReference type="InterPro" id="IPR037762">
    <property type="entry name" value="C2C_Tricalbin"/>
</dbReference>
<feature type="region of interest" description="Disordered" evidence="11">
    <location>
        <begin position="40"/>
        <end position="66"/>
    </location>
</feature>
<feature type="compositionally biased region" description="Basic and acidic residues" evidence="11">
    <location>
        <begin position="57"/>
        <end position="66"/>
    </location>
</feature>
<proteinExistence type="predicted"/>
<dbReference type="GO" id="GO:0006869">
    <property type="term" value="P:lipid transport"/>
    <property type="evidence" value="ECO:0007669"/>
    <property type="project" value="UniProtKB-KW"/>
</dbReference>
<evidence type="ECO:0008006" key="17">
    <source>
        <dbReference type="Google" id="ProtNLM"/>
    </source>
</evidence>
<feature type="region of interest" description="Disordered" evidence="11">
    <location>
        <begin position="1469"/>
        <end position="1512"/>
    </location>
</feature>
<comment type="subcellular location">
    <subcellularLocation>
        <location evidence="1">Endoplasmic reticulum membrane</location>
    </subcellularLocation>
</comment>
<evidence type="ECO:0000256" key="10">
    <source>
        <dbReference type="ARBA" id="ARBA00023136"/>
    </source>
</evidence>
<evidence type="ECO:0000256" key="11">
    <source>
        <dbReference type="SAM" id="MobiDB-lite"/>
    </source>
</evidence>
<name>A0A401G8G3_9APHY</name>
<keyword evidence="7 12" id="KW-1133">Transmembrane helix</keyword>
<feature type="domain" description="C2" evidence="13">
    <location>
        <begin position="716"/>
        <end position="833"/>
    </location>
</feature>
<keyword evidence="6" id="KW-0256">Endoplasmic reticulum</keyword>
<dbReference type="CDD" id="cd04052">
    <property type="entry name" value="C2B_Tricalbin-like"/>
    <property type="match status" value="1"/>
</dbReference>
<dbReference type="SMART" id="SM00239">
    <property type="entry name" value="C2"/>
    <property type="match status" value="5"/>
</dbReference>
<keyword evidence="10 12" id="KW-0472">Membrane</keyword>
<sequence>MATVSAATPNGHPQPPPQVQAELNDILAKDADKNRVAVHTFDPDATPEQKAAAAGSQKDKLKSGKDDIRTEATALTVDNGSADVVPTITVEDVDVEKTESSARPEVTTSSAEPQIPGAIPVAATPAIPEWYKVGWREVSGIESVIPEGETRDKAVLELFLNEQFYGDWYHNAFLIVTVVVITHFLTRFNFGWGWLFILLAFCNTYYSTSMSRVRRRARDDIQRELVKTRLDSDFESADWVNNFLDRFWLIYEPVLSQTIVASVDQVLSTNCPPFLDSLRLSTFTLGTKAPRIDKVKTSPRTQDDVVLMEWALSFTPNDTSEMTKKQKEAKVNPKIVLSVRLGKGVASAVMPILLEDISFSGLLRIRLKLMTTFPHIQLADLSFIEKPVIDYVLKPIGGDTFGFDVANIPGLSSFIRDMVHGTLGPMMYDPNVFTLNLEQLLSGEALDTAAGVLQVHVHSARGIKGVKLGGGTPDPFVSLSINNRAQLAKTKYKHSTTNPSWMETKFLLVNNLTETLVLSLLDYNDHRKNTELGNANFDLSKLREDASHEGVEAPVLKDGKERGMVRFDVSFYPVLMPEAGTLELPESKVGIVRLMLHQAKDLDHTKSMTGDLNPFMKVFLGNSRNALHSTGKVKHTNNPVWESAAEFLCTDRATSVITLKVVDDRDFMKDPVVGYMTVRLEDLLATSKEAGRDWWPLSGCKSGKVRLSVEWKPLNIPGALHGADQYVPPIGVVRLWLQKATDVKNVEAALGGKSDPYVRVQINNVTQGRTEVVNNNLNPEWDQIIYVPVHSLKEIMTLECMDYQYLTKDRSLGYVELKVSDLARSSEGGEYRHAPTGKKVAAEPIKLDKGGLKGNLHYEAEFIPALPVKDVKFETGVNEIQRASQRNGESDGDTVLDDAGSGRSSEEETVPEGITASGPLSPLSPAFKIVNENGTAKANGNGTAHKKTNSNDTAISAESADTTPTTDVAKAEGKREDEGLELSKDELLKHQSGVIIFNVISGHLQKKARLEVLLDDAYWPAFSTVRAHAHNVHWEYIGEGVIKELDFGRVWLRLNEADEGDKDDVYAEYKGEAKTFLKQTLDCPSTFTLLHKDDPEKTSTIEIETRYVPVPMTLQPRESINNQGSLSVELFDGRDIPAVDRGGKSDPFVVFSLNGQRIYKSQTKKKTLTPEWNERFEVAVPSRVAGNFMLEVFDWNQIEQAKSLGLGKIQLDDLEPFEVAERVIPLSSPKHGEKGSIRVSLLFRPEIIVKTRKNTSTFSTAGRTMTQIGHLPVGAGKGVMSSVTGVFKRDFVKTNGSVDSDLEKPPVPELPAGQSSRPAGGLAAPASVGTAAAAFPHITAAGESAPGHAQEPGTLRVMVLDAKDLSPGDAKPYVQIRVGDRQYKTKHASKTAMPEWNESFTFAAAPAVQTKMYAWVYDHKTLGKDKELGSAEIDLWRHLQPGSGVSTADVFAELREGQGLLRLRLEFDPDASGNLPSSRSRSSFQSMDRTISAPTSPSRFSLSGRRKADRDD</sequence>
<evidence type="ECO:0000256" key="4">
    <source>
        <dbReference type="ARBA" id="ARBA00022692"/>
    </source>
</evidence>
<dbReference type="GO" id="GO:0071944">
    <property type="term" value="C:cell periphery"/>
    <property type="evidence" value="ECO:0007669"/>
    <property type="project" value="UniProtKB-ARBA"/>
</dbReference>
<keyword evidence="16" id="KW-1185">Reference proteome</keyword>
<feature type="transmembrane region" description="Helical" evidence="12">
    <location>
        <begin position="168"/>
        <end position="185"/>
    </location>
</feature>
<accession>A0A401G8G3</accession>
<dbReference type="CDD" id="cd04045">
    <property type="entry name" value="C2C_Tricalbin-like"/>
    <property type="match status" value="1"/>
</dbReference>
<dbReference type="OrthoDB" id="1029639at2759"/>
<dbReference type="InterPro" id="IPR052455">
    <property type="entry name" value="Tricalbin_domain"/>
</dbReference>
<feature type="compositionally biased region" description="Polar residues" evidence="11">
    <location>
        <begin position="1484"/>
        <end position="1501"/>
    </location>
</feature>
<dbReference type="SUPFAM" id="SSF49562">
    <property type="entry name" value="C2 domain (Calcium/lipid-binding domain, CaLB)"/>
    <property type="match status" value="5"/>
</dbReference>
<dbReference type="PIRSF" id="PIRSF037232">
    <property type="entry name" value="Tricalbin"/>
    <property type="match status" value="1"/>
</dbReference>
<protein>
    <recommendedName>
        <fullName evidence="17">Tricalbin</fullName>
    </recommendedName>
</protein>
<feature type="compositionally biased region" description="Polar residues" evidence="11">
    <location>
        <begin position="932"/>
        <end position="942"/>
    </location>
</feature>
<dbReference type="GO" id="GO:0008289">
    <property type="term" value="F:lipid binding"/>
    <property type="evidence" value="ECO:0007669"/>
    <property type="project" value="UniProtKB-KW"/>
</dbReference>
<dbReference type="InterPro" id="IPR000008">
    <property type="entry name" value="C2_dom"/>
</dbReference>
<feature type="transmembrane region" description="Helical" evidence="12">
    <location>
        <begin position="191"/>
        <end position="208"/>
    </location>
</feature>
<dbReference type="EMBL" id="BFAD01000001">
    <property type="protein sequence ID" value="GBE78423.1"/>
    <property type="molecule type" value="Genomic_DNA"/>
</dbReference>
<dbReference type="GeneID" id="38775340"/>
<dbReference type="FunCoup" id="A0A401G8G3">
    <property type="interactions" value="27"/>
</dbReference>
<evidence type="ECO:0000256" key="3">
    <source>
        <dbReference type="ARBA" id="ARBA00022553"/>
    </source>
</evidence>
<dbReference type="Proteomes" id="UP000287166">
    <property type="component" value="Unassembled WGS sequence"/>
</dbReference>
<feature type="domain" description="C2" evidence="13">
    <location>
        <begin position="573"/>
        <end position="695"/>
    </location>
</feature>
<dbReference type="CDD" id="cd21678">
    <property type="entry name" value="SMP_TCB"/>
    <property type="match status" value="1"/>
</dbReference>
<dbReference type="CDD" id="cd00030">
    <property type="entry name" value="C2"/>
    <property type="match status" value="1"/>
</dbReference>
<dbReference type="PROSITE" id="PS51847">
    <property type="entry name" value="SMP"/>
    <property type="match status" value="1"/>
</dbReference>
<gene>
    <name evidence="15" type="ORF">SCP_0113110</name>
</gene>
<evidence type="ECO:0000256" key="6">
    <source>
        <dbReference type="ARBA" id="ARBA00022824"/>
    </source>
</evidence>
<reference evidence="15 16" key="1">
    <citation type="journal article" date="2018" name="Sci. Rep.">
        <title>Genome sequence of the cauliflower mushroom Sparassis crispa (Hanabiratake) and its association with beneficial usage.</title>
        <authorList>
            <person name="Kiyama R."/>
            <person name="Furutani Y."/>
            <person name="Kawaguchi K."/>
            <person name="Nakanishi T."/>
        </authorList>
    </citation>
    <scope>NUCLEOTIDE SEQUENCE [LARGE SCALE GENOMIC DNA]</scope>
</reference>
<dbReference type="InterPro" id="IPR037756">
    <property type="entry name" value="C2D_Tricalbin"/>
</dbReference>
<dbReference type="InterPro" id="IPR017147">
    <property type="entry name" value="Tricalbin"/>
</dbReference>
<dbReference type="Gene3D" id="2.60.40.150">
    <property type="entry name" value="C2 domain"/>
    <property type="match status" value="5"/>
</dbReference>
<evidence type="ECO:0000256" key="12">
    <source>
        <dbReference type="SAM" id="Phobius"/>
    </source>
</evidence>
<feature type="region of interest" description="Disordered" evidence="11">
    <location>
        <begin position="1297"/>
        <end position="1323"/>
    </location>
</feature>
<comment type="caution">
    <text evidence="15">The sequence shown here is derived from an EMBL/GenBank/DDBJ whole genome shotgun (WGS) entry which is preliminary data.</text>
</comment>
<feature type="compositionally biased region" description="Polar residues" evidence="11">
    <location>
        <begin position="950"/>
        <end position="966"/>
    </location>
</feature>
<dbReference type="InterPro" id="IPR056910">
    <property type="entry name" value="TCB1-3_C2"/>
</dbReference>
<dbReference type="InterPro" id="IPR031468">
    <property type="entry name" value="SMP_LBD"/>
</dbReference>
<evidence type="ECO:0000313" key="15">
    <source>
        <dbReference type="EMBL" id="GBE78423.1"/>
    </source>
</evidence>
<dbReference type="InterPro" id="IPR035892">
    <property type="entry name" value="C2_domain_sf"/>
</dbReference>
<dbReference type="PROSITE" id="PS50004">
    <property type="entry name" value="C2"/>
    <property type="match status" value="5"/>
</dbReference>
<dbReference type="PANTHER" id="PTHR46980:SF2">
    <property type="entry name" value="TRICALBIN-1-RELATED"/>
    <property type="match status" value="1"/>
</dbReference>
<dbReference type="InterPro" id="IPR037761">
    <property type="entry name" value="C2A_Tricalbin"/>
</dbReference>
<dbReference type="Pfam" id="PF00168">
    <property type="entry name" value="C2"/>
    <property type="match status" value="5"/>
</dbReference>
<dbReference type="Pfam" id="PF24920">
    <property type="entry name" value="C2_TCB1"/>
    <property type="match status" value="1"/>
</dbReference>
<keyword evidence="2" id="KW-0813">Transport</keyword>